<dbReference type="InterPro" id="IPR027417">
    <property type="entry name" value="P-loop_NTPase"/>
</dbReference>
<evidence type="ECO:0000313" key="6">
    <source>
        <dbReference type="EMBL" id="AHG89017.1"/>
    </source>
</evidence>
<dbReference type="STRING" id="861299.J421_1480"/>
<dbReference type="InParanoid" id="W0RF00"/>
<dbReference type="AlphaFoldDB" id="W0RF00"/>
<dbReference type="HOGENOM" id="CLU_000604_1_22_0"/>
<dbReference type="PANTHER" id="PTHR24220:SF685">
    <property type="entry name" value="ABC TRANSPORTER RELATED"/>
    <property type="match status" value="1"/>
</dbReference>
<dbReference type="EMBL" id="CP007128">
    <property type="protein sequence ID" value="AHG89017.1"/>
    <property type="molecule type" value="Genomic_DNA"/>
</dbReference>
<name>W0RF00_9BACT</name>
<feature type="domain" description="ABC transporter" evidence="5">
    <location>
        <begin position="1"/>
        <end position="229"/>
    </location>
</feature>
<dbReference type="GO" id="GO:0005524">
    <property type="term" value="F:ATP binding"/>
    <property type="evidence" value="ECO:0007669"/>
    <property type="project" value="UniProtKB-KW"/>
</dbReference>
<dbReference type="GO" id="GO:0098796">
    <property type="term" value="C:membrane protein complex"/>
    <property type="evidence" value="ECO:0007669"/>
    <property type="project" value="UniProtKB-ARBA"/>
</dbReference>
<dbReference type="Gene3D" id="3.40.50.300">
    <property type="entry name" value="P-loop containing nucleotide triphosphate hydrolases"/>
    <property type="match status" value="1"/>
</dbReference>
<protein>
    <submittedName>
        <fullName evidence="6">ABC transporter related protein</fullName>
    </submittedName>
</protein>
<dbReference type="KEGG" id="gba:J421_1480"/>
<dbReference type="InterPro" id="IPR017871">
    <property type="entry name" value="ABC_transporter-like_CS"/>
</dbReference>
<keyword evidence="2" id="KW-0547">Nucleotide-binding</keyword>
<dbReference type="GO" id="GO:0016887">
    <property type="term" value="F:ATP hydrolysis activity"/>
    <property type="evidence" value="ECO:0007669"/>
    <property type="project" value="InterPro"/>
</dbReference>
<dbReference type="InterPro" id="IPR003439">
    <property type="entry name" value="ABC_transporter-like_ATP-bd"/>
</dbReference>
<evidence type="ECO:0000256" key="1">
    <source>
        <dbReference type="ARBA" id="ARBA00022448"/>
    </source>
</evidence>
<dbReference type="Pfam" id="PF00005">
    <property type="entry name" value="ABC_tran"/>
    <property type="match status" value="1"/>
</dbReference>
<organism evidence="6 7">
    <name type="scientific">Gemmatirosa kalamazoonensis</name>
    <dbReference type="NCBI Taxonomy" id="861299"/>
    <lineage>
        <taxon>Bacteria</taxon>
        <taxon>Pseudomonadati</taxon>
        <taxon>Gemmatimonadota</taxon>
        <taxon>Gemmatimonadia</taxon>
        <taxon>Gemmatimonadales</taxon>
        <taxon>Gemmatimonadaceae</taxon>
        <taxon>Gemmatirosa</taxon>
    </lineage>
</organism>
<dbReference type="PANTHER" id="PTHR24220">
    <property type="entry name" value="IMPORT ATP-BINDING PROTEIN"/>
    <property type="match status" value="1"/>
</dbReference>
<dbReference type="FunFam" id="3.40.50.300:FF:000032">
    <property type="entry name" value="Export ABC transporter ATP-binding protein"/>
    <property type="match status" value="1"/>
</dbReference>
<accession>W0RF00</accession>
<keyword evidence="7" id="KW-1185">Reference proteome</keyword>
<dbReference type="SUPFAM" id="SSF52540">
    <property type="entry name" value="P-loop containing nucleoside triphosphate hydrolases"/>
    <property type="match status" value="1"/>
</dbReference>
<dbReference type="PROSITE" id="PS50893">
    <property type="entry name" value="ABC_TRANSPORTER_2"/>
    <property type="match status" value="1"/>
</dbReference>
<proteinExistence type="inferred from homology"/>
<dbReference type="eggNOG" id="COG1136">
    <property type="taxonomic scope" value="Bacteria"/>
</dbReference>
<dbReference type="InterPro" id="IPR015854">
    <property type="entry name" value="ABC_transpr_LolD-like"/>
</dbReference>
<dbReference type="PROSITE" id="PS00211">
    <property type="entry name" value="ABC_TRANSPORTER_1"/>
    <property type="match status" value="1"/>
</dbReference>
<dbReference type="GO" id="GO:0022857">
    <property type="term" value="F:transmembrane transporter activity"/>
    <property type="evidence" value="ECO:0007669"/>
    <property type="project" value="TreeGrafter"/>
</dbReference>
<evidence type="ECO:0000256" key="3">
    <source>
        <dbReference type="ARBA" id="ARBA00022840"/>
    </source>
</evidence>
<dbReference type="GO" id="GO:0005886">
    <property type="term" value="C:plasma membrane"/>
    <property type="evidence" value="ECO:0007669"/>
    <property type="project" value="TreeGrafter"/>
</dbReference>
<gene>
    <name evidence="6" type="ORF">J421_1480</name>
</gene>
<dbReference type="SMART" id="SM00382">
    <property type="entry name" value="AAA"/>
    <property type="match status" value="1"/>
</dbReference>
<comment type="similarity">
    <text evidence="4">Belongs to the ABC transporter superfamily. Macrolide exporter (TC 3.A.1.122) family.</text>
</comment>
<evidence type="ECO:0000259" key="5">
    <source>
        <dbReference type="PROSITE" id="PS50893"/>
    </source>
</evidence>
<dbReference type="CDD" id="cd03255">
    <property type="entry name" value="ABC_MJ0796_LolCDE_FtsE"/>
    <property type="match status" value="1"/>
</dbReference>
<dbReference type="Proteomes" id="UP000019151">
    <property type="component" value="Chromosome"/>
</dbReference>
<sequence>MRLRDVSRDYDAGGRRFAALRGVHLDVRRGESVAVVGRSGSGKSTLLNLLTGIDRPTTGTIDVGGAALHAMSEGALTAWRGRHVGIVFQQFHLLPTLSVADNVLLAMDFVGVIPARERRTRALHLLDRVGLADHAAKPPGALSGGEQQRAAVARALANDPSLLVADEPTGNLDSRTSDAIVALLLEQVAGGRTLLVVTHDAAIASRLGRTVTLDDGRVARDTVPNVLHAS</sequence>
<evidence type="ECO:0000256" key="2">
    <source>
        <dbReference type="ARBA" id="ARBA00022741"/>
    </source>
</evidence>
<evidence type="ECO:0000313" key="7">
    <source>
        <dbReference type="Proteomes" id="UP000019151"/>
    </source>
</evidence>
<dbReference type="InterPro" id="IPR017911">
    <property type="entry name" value="MacB-like_ATP-bd"/>
</dbReference>
<keyword evidence="3" id="KW-0067">ATP-binding</keyword>
<evidence type="ECO:0000256" key="4">
    <source>
        <dbReference type="ARBA" id="ARBA00038388"/>
    </source>
</evidence>
<keyword evidence="1" id="KW-0813">Transport</keyword>
<reference evidence="6 7" key="1">
    <citation type="journal article" date="2014" name="Genome Announc.">
        <title>Genome Sequence and Methylome of Soil Bacterium Gemmatirosa kalamazoonensis KBS708T, a Member of the Rarely Cultivated Gemmatimonadetes Phylum.</title>
        <authorList>
            <person name="Debruyn J.M."/>
            <person name="Radosevich M."/>
            <person name="Wommack K.E."/>
            <person name="Polson S.W."/>
            <person name="Hauser L.J."/>
            <person name="Fawaz M.N."/>
            <person name="Korlach J."/>
            <person name="Tsai Y.C."/>
        </authorList>
    </citation>
    <scope>NUCLEOTIDE SEQUENCE [LARGE SCALE GENOMIC DNA]</scope>
    <source>
        <strain evidence="6 7">KBS708</strain>
    </source>
</reference>
<dbReference type="InterPro" id="IPR003593">
    <property type="entry name" value="AAA+_ATPase"/>
</dbReference>